<dbReference type="GO" id="GO:0042393">
    <property type="term" value="F:histone binding"/>
    <property type="evidence" value="ECO:0007669"/>
    <property type="project" value="TreeGrafter"/>
</dbReference>
<dbReference type="InterPro" id="IPR024954">
    <property type="entry name" value="SSRP1_DD"/>
</dbReference>
<evidence type="ECO:0000256" key="3">
    <source>
        <dbReference type="ARBA" id="ARBA00022705"/>
    </source>
</evidence>
<dbReference type="GO" id="GO:0031491">
    <property type="term" value="F:nucleosome binding"/>
    <property type="evidence" value="ECO:0007669"/>
    <property type="project" value="TreeGrafter"/>
</dbReference>
<dbReference type="Pfam" id="PF21103">
    <property type="entry name" value="PH1_SSRP1-like"/>
    <property type="match status" value="1"/>
</dbReference>
<keyword evidence="14" id="KW-1185">Reference proteome</keyword>
<dbReference type="KEGG" id="ehx:EMIHUDRAFT_452808"/>
<evidence type="ECO:0000256" key="5">
    <source>
        <dbReference type="ARBA" id="ARBA00023015"/>
    </source>
</evidence>
<evidence type="ECO:0000256" key="2">
    <source>
        <dbReference type="ARBA" id="ARBA00022454"/>
    </source>
</evidence>
<keyword evidence="2 10" id="KW-0158">Chromosome</keyword>
<dbReference type="Gene3D" id="2.30.29.30">
    <property type="entry name" value="Pleckstrin-homology domain (PH domain)/Phosphotyrosine-binding domain (PTB)"/>
    <property type="match status" value="1"/>
</dbReference>
<dbReference type="Pfam" id="PF00505">
    <property type="entry name" value="HMG_box"/>
    <property type="match status" value="1"/>
</dbReference>
<evidence type="ECO:0000313" key="13">
    <source>
        <dbReference type="EnsemblProtists" id="EOD09756"/>
    </source>
</evidence>
<sequence length="476" mass="52543">MAEAASSSAGASEPETQQDQHREENLGTLRMHSGGFGWKSKKTGHVIAISKSDLRGAEWAKAPPYACMLKLRAKGGFSHTFVGLRSQDRGVVGDYCARVFELDLKDVAFSWKGWNWGEALVEGTSLAFRVEDKAALEIPLAAVSQAIASNRKEAIIELADDDTAAPEDEMVVGIRFHVPAAARDDEADEEELAPAETLVAQIKESGDLEASGTSLATFEDVGLTVPRGRYDIEMFDKFLKLHGKTYDYKVLYTNVASVYVLPKQDNYTMAFVVSLEHPLRQGATMYPHIVMQLPRDATVDLEIALDSAELKRRFDDKLERSESGELVDLLPKVMCAFTKKKVVRPKANDGFLYPLDKCFFFVANKPLHIDFERIGSLEFNRAFMLWMNASRASIKEEHPDAKVTDIGRIAGAKWKEMDAEAKAPWDAKAKADKERYEAEMKAYKAKQRASLAADDSDSSEAAAPAKPAAGSDSDSD</sequence>
<evidence type="ECO:0000256" key="8">
    <source>
        <dbReference type="ARBA" id="ARBA00023242"/>
    </source>
</evidence>
<dbReference type="GO" id="GO:0003677">
    <property type="term" value="F:DNA binding"/>
    <property type="evidence" value="ECO:0007669"/>
    <property type="project" value="UniProtKB-UniRule"/>
</dbReference>
<dbReference type="HOGENOM" id="CLU_017374_3_1_1"/>
<dbReference type="CDD" id="cd13230">
    <property type="entry name" value="PH1_SSRP1-like"/>
    <property type="match status" value="1"/>
</dbReference>
<dbReference type="EnsemblProtists" id="EOD09756">
    <property type="protein sequence ID" value="EOD09756"/>
    <property type="gene ID" value="EMIHUDRAFT_452808"/>
</dbReference>
<dbReference type="Gene3D" id="2.30.29.220">
    <property type="entry name" value="Structure-specific recognition protein (SSRP1)"/>
    <property type="match status" value="1"/>
</dbReference>
<keyword evidence="4 10" id="KW-0227">DNA damage</keyword>
<dbReference type="GO" id="GO:0006281">
    <property type="term" value="P:DNA repair"/>
    <property type="evidence" value="ECO:0007669"/>
    <property type="project" value="UniProtKB-KW"/>
</dbReference>
<accession>A0A0D3IES1</accession>
<evidence type="ECO:0000259" key="12">
    <source>
        <dbReference type="PROSITE" id="PS50118"/>
    </source>
</evidence>
<evidence type="ECO:0000256" key="11">
    <source>
        <dbReference type="SAM" id="MobiDB-lite"/>
    </source>
</evidence>
<keyword evidence="3 10" id="KW-0235">DNA replication</keyword>
<proteinExistence type="inferred from homology"/>
<evidence type="ECO:0000256" key="7">
    <source>
        <dbReference type="ARBA" id="ARBA00023204"/>
    </source>
</evidence>
<dbReference type="GO" id="GO:0035101">
    <property type="term" value="C:FACT complex"/>
    <property type="evidence" value="ECO:0007669"/>
    <property type="project" value="TreeGrafter"/>
</dbReference>
<dbReference type="SUPFAM" id="SSF47095">
    <property type="entry name" value="HMG-box"/>
    <property type="match status" value="1"/>
</dbReference>
<keyword evidence="7 10" id="KW-0234">DNA repair</keyword>
<dbReference type="InterPro" id="IPR000969">
    <property type="entry name" value="SSRP1/POB3"/>
</dbReference>
<dbReference type="InterPro" id="IPR048993">
    <property type="entry name" value="SSRP1-like_PH1"/>
</dbReference>
<protein>
    <recommendedName>
        <fullName evidence="10">FACT complex subunit SSRP1</fullName>
    </recommendedName>
</protein>
<reference evidence="14" key="1">
    <citation type="journal article" date="2013" name="Nature">
        <title>Pan genome of the phytoplankton Emiliania underpins its global distribution.</title>
        <authorList>
            <person name="Read B.A."/>
            <person name="Kegel J."/>
            <person name="Klute M.J."/>
            <person name="Kuo A."/>
            <person name="Lefebvre S.C."/>
            <person name="Maumus F."/>
            <person name="Mayer C."/>
            <person name="Miller J."/>
            <person name="Monier A."/>
            <person name="Salamov A."/>
            <person name="Young J."/>
            <person name="Aguilar M."/>
            <person name="Claverie J.M."/>
            <person name="Frickenhaus S."/>
            <person name="Gonzalez K."/>
            <person name="Herman E.K."/>
            <person name="Lin Y.C."/>
            <person name="Napier J."/>
            <person name="Ogata H."/>
            <person name="Sarno A.F."/>
            <person name="Shmutz J."/>
            <person name="Schroeder D."/>
            <person name="de Vargas C."/>
            <person name="Verret F."/>
            <person name="von Dassow P."/>
            <person name="Valentin K."/>
            <person name="Van de Peer Y."/>
            <person name="Wheeler G."/>
            <person name="Dacks J.B."/>
            <person name="Delwiche C.F."/>
            <person name="Dyhrman S.T."/>
            <person name="Glockner G."/>
            <person name="John U."/>
            <person name="Richards T."/>
            <person name="Worden A.Z."/>
            <person name="Zhang X."/>
            <person name="Grigoriev I.V."/>
            <person name="Allen A.E."/>
            <person name="Bidle K."/>
            <person name="Borodovsky M."/>
            <person name="Bowler C."/>
            <person name="Brownlee C."/>
            <person name="Cock J.M."/>
            <person name="Elias M."/>
            <person name="Gladyshev V.N."/>
            <person name="Groth M."/>
            <person name="Guda C."/>
            <person name="Hadaegh A."/>
            <person name="Iglesias-Rodriguez M.D."/>
            <person name="Jenkins J."/>
            <person name="Jones B.M."/>
            <person name="Lawson T."/>
            <person name="Leese F."/>
            <person name="Lindquist E."/>
            <person name="Lobanov A."/>
            <person name="Lomsadze A."/>
            <person name="Malik S.B."/>
            <person name="Marsh M.E."/>
            <person name="Mackinder L."/>
            <person name="Mock T."/>
            <person name="Mueller-Roeber B."/>
            <person name="Pagarete A."/>
            <person name="Parker M."/>
            <person name="Probert I."/>
            <person name="Quesneville H."/>
            <person name="Raines C."/>
            <person name="Rensing S.A."/>
            <person name="Riano-Pachon D.M."/>
            <person name="Richier S."/>
            <person name="Rokitta S."/>
            <person name="Shiraiwa Y."/>
            <person name="Soanes D.M."/>
            <person name="van der Giezen M."/>
            <person name="Wahlund T.M."/>
            <person name="Williams B."/>
            <person name="Wilson W."/>
            <person name="Wolfe G."/>
            <person name="Wurch L.L."/>
        </authorList>
    </citation>
    <scope>NUCLEOTIDE SEQUENCE</scope>
</reference>
<dbReference type="PaxDb" id="2903-EOD09756"/>
<dbReference type="PROSITE" id="PS50118">
    <property type="entry name" value="HMG_BOX_2"/>
    <property type="match status" value="1"/>
</dbReference>
<feature type="region of interest" description="Disordered" evidence="11">
    <location>
        <begin position="1"/>
        <end position="23"/>
    </location>
</feature>
<reference evidence="13" key="2">
    <citation type="submission" date="2024-10" db="UniProtKB">
        <authorList>
            <consortium name="EnsemblProtists"/>
        </authorList>
    </citation>
    <scope>IDENTIFICATION</scope>
</reference>
<name>A0A0D3IES1_EMIH1</name>
<dbReference type="PANTHER" id="PTHR45849:SF1">
    <property type="entry name" value="FACT COMPLEX SUBUNIT SSRP1"/>
    <property type="match status" value="1"/>
</dbReference>
<organism evidence="13 14">
    <name type="scientific">Emiliania huxleyi (strain CCMP1516)</name>
    <dbReference type="NCBI Taxonomy" id="280463"/>
    <lineage>
        <taxon>Eukaryota</taxon>
        <taxon>Haptista</taxon>
        <taxon>Haptophyta</taxon>
        <taxon>Prymnesiophyceae</taxon>
        <taxon>Isochrysidales</taxon>
        <taxon>Noelaerhabdaceae</taxon>
        <taxon>Emiliania</taxon>
    </lineage>
</organism>
<comment type="function">
    <text evidence="10">Component of the FACT complex, a general chromatin factor that acts to reorganize nucleosomes. The FACT complex is involved in multiple processes that require DNA as a template such as mRNA elongation, DNA replication and DNA repair. During transcription elongation the FACT complex acts as a histone chaperone that both destabilizes and restores nucleosomal structure. It facilitates the passage of RNA polymerase II and transcription by promoting the dissociation of one histone H2A-H2B dimer from the nucleosome, then subsequently promotes the reestablishment of the nucleosome following the passage of RNA polymerase II.</text>
</comment>
<dbReference type="GeneID" id="17255997"/>
<evidence type="ECO:0000256" key="9">
    <source>
        <dbReference type="PROSITE-ProRule" id="PRU00267"/>
    </source>
</evidence>
<evidence type="ECO:0000256" key="1">
    <source>
        <dbReference type="ARBA" id="ARBA00010060"/>
    </source>
</evidence>
<evidence type="ECO:0000256" key="6">
    <source>
        <dbReference type="ARBA" id="ARBA00023163"/>
    </source>
</evidence>
<dbReference type="FunFam" id="2.30.29.150:FF:000001">
    <property type="entry name" value="Fact complex subunit ssrp1"/>
    <property type="match status" value="1"/>
</dbReference>
<comment type="similarity">
    <text evidence="1 10">Belongs to the SSRP1 family.</text>
</comment>
<dbReference type="SMART" id="SM00398">
    <property type="entry name" value="HMG"/>
    <property type="match status" value="1"/>
</dbReference>
<keyword evidence="9" id="KW-0238">DNA-binding</keyword>
<dbReference type="CDD" id="cd21994">
    <property type="entry name" value="HMG-box_SSRP1-like"/>
    <property type="match status" value="1"/>
</dbReference>
<feature type="DNA-binding region" description="HMG box" evidence="9">
    <location>
        <begin position="382"/>
        <end position="444"/>
    </location>
</feature>
<dbReference type="InterPro" id="IPR050454">
    <property type="entry name" value="RTT106/SSRP1_HistChap/FACT"/>
</dbReference>
<dbReference type="InterPro" id="IPR009071">
    <property type="entry name" value="HMG_box_dom"/>
</dbReference>
<dbReference type="OMA" id="HIPITET"/>
<feature type="compositionally biased region" description="Low complexity" evidence="11">
    <location>
        <begin position="1"/>
        <end position="13"/>
    </location>
</feature>
<dbReference type="Pfam" id="PF03531">
    <property type="entry name" value="SSrecog"/>
    <property type="match status" value="1"/>
</dbReference>
<feature type="region of interest" description="Disordered" evidence="11">
    <location>
        <begin position="449"/>
        <end position="476"/>
    </location>
</feature>
<comment type="subcellular location">
    <subcellularLocation>
        <location evidence="10">Nucleus</location>
    </subcellularLocation>
    <subcellularLocation>
        <location evidence="10">Chromosome</location>
    </subcellularLocation>
</comment>
<dbReference type="InterPro" id="IPR035417">
    <property type="entry name" value="SSRP1/POB3_N"/>
</dbReference>
<keyword evidence="5 10" id="KW-0805">Transcription regulation</keyword>
<evidence type="ECO:0000256" key="4">
    <source>
        <dbReference type="ARBA" id="ARBA00022763"/>
    </source>
</evidence>
<dbReference type="Gene3D" id="2.30.29.150">
    <property type="match status" value="1"/>
</dbReference>
<dbReference type="eggNOG" id="KOG0526">
    <property type="taxonomic scope" value="Eukaryota"/>
</dbReference>
<keyword evidence="8 9" id="KW-0539">Nucleus</keyword>
<dbReference type="InterPro" id="IPR011993">
    <property type="entry name" value="PH-like_dom_sf"/>
</dbReference>
<dbReference type="GO" id="GO:0006260">
    <property type="term" value="P:DNA replication"/>
    <property type="evidence" value="ECO:0007669"/>
    <property type="project" value="UniProtKB-KW"/>
</dbReference>
<evidence type="ECO:0000313" key="14">
    <source>
        <dbReference type="Proteomes" id="UP000013827"/>
    </source>
</evidence>
<dbReference type="InterPro" id="IPR036910">
    <property type="entry name" value="HMG_box_dom_sf"/>
</dbReference>
<feature type="domain" description="HMG box" evidence="12">
    <location>
        <begin position="382"/>
        <end position="444"/>
    </location>
</feature>
<dbReference type="RefSeq" id="XP_005762185.1">
    <property type="nucleotide sequence ID" value="XM_005762128.1"/>
</dbReference>
<dbReference type="Pfam" id="PF17292">
    <property type="entry name" value="POB3_N"/>
    <property type="match status" value="1"/>
</dbReference>
<dbReference type="STRING" id="2903.R1DG10"/>
<dbReference type="Gene3D" id="1.10.30.10">
    <property type="entry name" value="High mobility group box domain"/>
    <property type="match status" value="1"/>
</dbReference>
<dbReference type="PRINTS" id="PR00887">
    <property type="entry name" value="SSRCOGNITION"/>
</dbReference>
<dbReference type="SUPFAM" id="SSF50729">
    <property type="entry name" value="PH domain-like"/>
    <property type="match status" value="1"/>
</dbReference>
<keyword evidence="6 10" id="KW-0804">Transcription</keyword>
<dbReference type="PANTHER" id="PTHR45849">
    <property type="entry name" value="FACT COMPLEX SUBUNIT SSRP1"/>
    <property type="match status" value="1"/>
</dbReference>
<dbReference type="AlphaFoldDB" id="A0A0D3IES1"/>
<evidence type="ECO:0000256" key="10">
    <source>
        <dbReference type="RuleBase" id="RU364013"/>
    </source>
</evidence>
<dbReference type="Proteomes" id="UP000013827">
    <property type="component" value="Unassembled WGS sequence"/>
</dbReference>
<dbReference type="InterPro" id="IPR038167">
    <property type="entry name" value="SSRP1_sf"/>
</dbReference>